<comment type="caution">
    <text evidence="1">The sequence shown here is derived from an EMBL/GenBank/DDBJ whole genome shotgun (WGS) entry which is preliminary data.</text>
</comment>
<sequence>MIDKFCISTYNGHIFDPTDPKPEDLCLEDVAHALSRICRANGHLRDFYSVARHSLHASYEAEQRGCGVRVQLLALLHDAAESYIGDMTRPLRRRFPDFGEVERRLQTLLFSKLAVPDFTEAERRAVKAIDDALLYHEFLAFHGIRLVDTPPKLLLPVRPDKSPDETEAEFLARYRALHEKL</sequence>
<protein>
    <submittedName>
        <fullName evidence="1">Phosphohydrolase</fullName>
    </submittedName>
</protein>
<reference evidence="1" key="2">
    <citation type="journal article" date="2021" name="PeerJ">
        <title>Extensive microbial diversity within the chicken gut microbiome revealed by metagenomics and culture.</title>
        <authorList>
            <person name="Gilroy R."/>
            <person name="Ravi A."/>
            <person name="Getino M."/>
            <person name="Pursley I."/>
            <person name="Horton D.L."/>
            <person name="Alikhan N.F."/>
            <person name="Baker D."/>
            <person name="Gharbi K."/>
            <person name="Hall N."/>
            <person name="Watson M."/>
            <person name="Adriaenssens E.M."/>
            <person name="Foster-Nyarko E."/>
            <person name="Jarju S."/>
            <person name="Secka A."/>
            <person name="Antonio M."/>
            <person name="Oren A."/>
            <person name="Chaudhuri R.R."/>
            <person name="La Ragione R."/>
            <person name="Hildebrand F."/>
            <person name="Pallen M.J."/>
        </authorList>
    </citation>
    <scope>NUCLEOTIDE SEQUENCE</scope>
    <source>
        <strain evidence="1">ChiGjej1B1-19959</strain>
    </source>
</reference>
<dbReference type="Proteomes" id="UP000824071">
    <property type="component" value="Unassembled WGS sequence"/>
</dbReference>
<gene>
    <name evidence="1" type="ORF">IAC53_05900</name>
</gene>
<name>A0A9D1LEV8_9FIRM</name>
<dbReference type="AlphaFoldDB" id="A0A9D1LEV8"/>
<dbReference type="EMBL" id="DVMW01000036">
    <property type="protein sequence ID" value="HIU36117.1"/>
    <property type="molecule type" value="Genomic_DNA"/>
</dbReference>
<accession>A0A9D1LEV8</accession>
<proteinExistence type="predicted"/>
<reference evidence="1" key="1">
    <citation type="submission" date="2020-10" db="EMBL/GenBank/DDBJ databases">
        <authorList>
            <person name="Gilroy R."/>
        </authorList>
    </citation>
    <scope>NUCLEOTIDE SEQUENCE</scope>
    <source>
        <strain evidence="1">ChiGjej1B1-19959</strain>
    </source>
</reference>
<dbReference type="SUPFAM" id="SSF109604">
    <property type="entry name" value="HD-domain/PDEase-like"/>
    <property type="match status" value="1"/>
</dbReference>
<organism evidence="1 2">
    <name type="scientific">Candidatus Fimenecus excrementigallinarum</name>
    <dbReference type="NCBI Taxonomy" id="2840816"/>
    <lineage>
        <taxon>Bacteria</taxon>
        <taxon>Bacillati</taxon>
        <taxon>Bacillota</taxon>
        <taxon>Clostridia</taxon>
        <taxon>Candidatus Fimenecus</taxon>
    </lineage>
</organism>
<evidence type="ECO:0000313" key="2">
    <source>
        <dbReference type="Proteomes" id="UP000824071"/>
    </source>
</evidence>
<dbReference type="Gene3D" id="1.10.3210.10">
    <property type="entry name" value="Hypothetical protein af1432"/>
    <property type="match status" value="1"/>
</dbReference>
<evidence type="ECO:0000313" key="1">
    <source>
        <dbReference type="EMBL" id="HIU36117.1"/>
    </source>
</evidence>